<organism evidence="2 3">
    <name type="scientific">Spongiactinospora gelatinilytica</name>
    <dbReference type="NCBI Taxonomy" id="2666298"/>
    <lineage>
        <taxon>Bacteria</taxon>
        <taxon>Bacillati</taxon>
        <taxon>Actinomycetota</taxon>
        <taxon>Actinomycetes</taxon>
        <taxon>Streptosporangiales</taxon>
        <taxon>Streptosporangiaceae</taxon>
        <taxon>Spongiactinospora</taxon>
    </lineage>
</organism>
<dbReference type="Proteomes" id="UP000248544">
    <property type="component" value="Unassembled WGS sequence"/>
</dbReference>
<comment type="caution">
    <text evidence="2">The sequence shown here is derived from an EMBL/GenBank/DDBJ whole genome shotgun (WGS) entry which is preliminary data.</text>
</comment>
<dbReference type="AlphaFoldDB" id="A0A2W2J337"/>
<evidence type="ECO:0000313" key="2">
    <source>
        <dbReference type="EMBL" id="PZG56014.1"/>
    </source>
</evidence>
<feature type="transmembrane region" description="Helical" evidence="1">
    <location>
        <begin position="72"/>
        <end position="90"/>
    </location>
</feature>
<protein>
    <submittedName>
        <fullName evidence="2">Uncharacterized protein</fullName>
    </submittedName>
</protein>
<gene>
    <name evidence="2" type="ORF">C1I98_02250</name>
</gene>
<keyword evidence="1" id="KW-1133">Transmembrane helix</keyword>
<evidence type="ECO:0000256" key="1">
    <source>
        <dbReference type="SAM" id="Phobius"/>
    </source>
</evidence>
<name>A0A2W2J337_9ACTN</name>
<dbReference type="EMBL" id="POUA01000009">
    <property type="protein sequence ID" value="PZG56014.1"/>
    <property type="molecule type" value="Genomic_DNA"/>
</dbReference>
<dbReference type="RefSeq" id="WP_111165365.1">
    <property type="nucleotide sequence ID" value="NZ_POUA01000009.1"/>
</dbReference>
<evidence type="ECO:0000313" key="3">
    <source>
        <dbReference type="Proteomes" id="UP000248544"/>
    </source>
</evidence>
<reference evidence="2 3" key="1">
    <citation type="submission" date="2018-01" db="EMBL/GenBank/DDBJ databases">
        <title>Draft genome sequence of Sphaerisporangium sp. 7K107.</title>
        <authorList>
            <person name="Sahin N."/>
            <person name="Saygin H."/>
            <person name="Ay H."/>
        </authorList>
    </citation>
    <scope>NUCLEOTIDE SEQUENCE [LARGE SCALE GENOMIC DNA]</scope>
    <source>
        <strain evidence="2 3">7K107</strain>
    </source>
</reference>
<keyword evidence="1" id="KW-0472">Membrane</keyword>
<sequence>MQATTRELGSAIGVAVIGTLLTSRFVHHRSVSADVGGRVPYTVGEALATAPPSRYDAIVSAYTSSAAATLKIAAAIVLIAGLLVLAEMTWATRRAARSTRAASGTRPSTAVRHRAEALVAALGKRRRPAGSTSAAR</sequence>
<accession>A0A2W2J337</accession>
<proteinExistence type="predicted"/>
<keyword evidence="1" id="KW-0812">Transmembrane</keyword>
<keyword evidence="3" id="KW-1185">Reference proteome</keyword>